<gene>
    <name evidence="1" type="ORF">RhiirC2_826508</name>
</gene>
<dbReference type="VEuPathDB" id="FungiDB:FUN_001060"/>
<reference evidence="1 2" key="1">
    <citation type="submission" date="2016-04" db="EMBL/GenBank/DDBJ databases">
        <title>Genome analyses suggest a sexual origin of heterokaryosis in a supposedly ancient asexual fungus.</title>
        <authorList>
            <person name="Ropars J."/>
            <person name="Sedzielewska K."/>
            <person name="Noel J."/>
            <person name="Charron P."/>
            <person name="Farinelli L."/>
            <person name="Marton T."/>
            <person name="Kruger M."/>
            <person name="Pelin A."/>
            <person name="Brachmann A."/>
            <person name="Corradi N."/>
        </authorList>
    </citation>
    <scope>NUCLEOTIDE SEQUENCE [LARGE SCALE GENOMIC DNA]</scope>
    <source>
        <strain evidence="1 2">C2</strain>
    </source>
</reference>
<evidence type="ECO:0000313" key="2">
    <source>
        <dbReference type="Proteomes" id="UP000233469"/>
    </source>
</evidence>
<dbReference type="SUPFAM" id="SSF54060">
    <property type="entry name" value="His-Me finger endonucleases"/>
    <property type="match status" value="1"/>
</dbReference>
<accession>A0A2N1NDS8</accession>
<dbReference type="AlphaFoldDB" id="A0A2N1NDS8"/>
<protein>
    <submittedName>
        <fullName evidence="1">His-Me finger endonuclease</fullName>
    </submittedName>
</protein>
<dbReference type="EMBL" id="LLXL01000467">
    <property type="protein sequence ID" value="PKK72009.1"/>
    <property type="molecule type" value="Genomic_DNA"/>
</dbReference>
<comment type="caution">
    <text evidence="1">The sequence shown here is derived from an EMBL/GenBank/DDBJ whole genome shotgun (WGS) entry which is preliminary data.</text>
</comment>
<keyword evidence="1" id="KW-0378">Hydrolase</keyword>
<dbReference type="VEuPathDB" id="FungiDB:RhiirFUN_018512"/>
<evidence type="ECO:0000313" key="1">
    <source>
        <dbReference type="EMBL" id="PKK72009.1"/>
    </source>
</evidence>
<reference evidence="1 2" key="2">
    <citation type="submission" date="2017-10" db="EMBL/GenBank/DDBJ databases">
        <title>Extensive intraspecific genome diversity in a model arbuscular mycorrhizal fungus.</title>
        <authorList>
            <person name="Chen E.C.H."/>
            <person name="Morin E."/>
            <person name="Baudet D."/>
            <person name="Noel J."/>
            <person name="Ndikumana S."/>
            <person name="Charron P."/>
            <person name="St-Onge C."/>
            <person name="Giorgi J."/>
            <person name="Grigoriev I.V."/>
            <person name="Roux C."/>
            <person name="Martin F.M."/>
            <person name="Corradi N."/>
        </authorList>
    </citation>
    <scope>NUCLEOTIDE SEQUENCE [LARGE SCALE GENOMIC DNA]</scope>
    <source>
        <strain evidence="1 2">C2</strain>
    </source>
</reference>
<dbReference type="Gene3D" id="3.90.75.20">
    <property type="match status" value="1"/>
</dbReference>
<dbReference type="Proteomes" id="UP000233469">
    <property type="component" value="Unassembled WGS sequence"/>
</dbReference>
<keyword evidence="1" id="KW-0540">Nuclease</keyword>
<dbReference type="InterPro" id="IPR044925">
    <property type="entry name" value="His-Me_finger_sf"/>
</dbReference>
<keyword evidence="1" id="KW-0255">Endonuclease</keyword>
<organism evidence="1 2">
    <name type="scientific">Rhizophagus irregularis</name>
    <dbReference type="NCBI Taxonomy" id="588596"/>
    <lineage>
        <taxon>Eukaryota</taxon>
        <taxon>Fungi</taxon>
        <taxon>Fungi incertae sedis</taxon>
        <taxon>Mucoromycota</taxon>
        <taxon>Glomeromycotina</taxon>
        <taxon>Glomeromycetes</taxon>
        <taxon>Glomerales</taxon>
        <taxon>Glomeraceae</taxon>
        <taxon>Rhizophagus</taxon>
    </lineage>
</organism>
<proteinExistence type="predicted"/>
<dbReference type="GO" id="GO:0004519">
    <property type="term" value="F:endonuclease activity"/>
    <property type="evidence" value="ECO:0007669"/>
    <property type="project" value="UniProtKB-KW"/>
</dbReference>
<sequence>MSQLYSACCRKKLNTAGGWCWIYYEDYVEQNPDEEWREIEITSQKFRVSSLGRVQLTNGLITKGSLHAGYYRIGWVYKYQVHRLVAFAFSPNEEGKEYVNHNATNNRASSLEWCTSKENVQHAVHLGLCSNNPGKRASSRFLMIGSIQEFPSIADNVNIGRVRLIPRTFFLRGTRSLFYWKQFRIFGWADRTLFASAIIMHSIFTG</sequence>
<name>A0A2N1NDS8_9GLOM</name>
<dbReference type="VEuPathDB" id="FungiDB:RhiirA1_477977"/>